<dbReference type="AlphaFoldDB" id="A0A6V7P481"/>
<dbReference type="GO" id="GO:0003700">
    <property type="term" value="F:DNA-binding transcription factor activity"/>
    <property type="evidence" value="ECO:0007669"/>
    <property type="project" value="InterPro"/>
</dbReference>
<evidence type="ECO:0000256" key="8">
    <source>
        <dbReference type="SAM" id="MobiDB-lite"/>
    </source>
</evidence>
<evidence type="ECO:0000313" key="10">
    <source>
        <dbReference type="EMBL" id="CAD1825655.1"/>
    </source>
</evidence>
<dbReference type="SUPFAM" id="SSF118290">
    <property type="entry name" value="WRKY DNA-binding domain"/>
    <property type="match status" value="1"/>
</dbReference>
<evidence type="ECO:0000256" key="2">
    <source>
        <dbReference type="ARBA" id="ARBA00008189"/>
    </source>
</evidence>
<keyword evidence="5" id="KW-0804">Transcription</keyword>
<dbReference type="PANTHER" id="PTHR31429">
    <property type="entry name" value="WRKY TRANSCRIPTION FACTOR 36-RELATED"/>
    <property type="match status" value="1"/>
</dbReference>
<dbReference type="GO" id="GO:0005634">
    <property type="term" value="C:nucleus"/>
    <property type="evidence" value="ECO:0007669"/>
    <property type="project" value="UniProtKB-SubCell"/>
</dbReference>
<name>A0A6V7P481_ANACO</name>
<evidence type="ECO:0000256" key="4">
    <source>
        <dbReference type="ARBA" id="ARBA00023125"/>
    </source>
</evidence>
<organism evidence="10">
    <name type="scientific">Ananas comosus var. bracteatus</name>
    <name type="common">red pineapple</name>
    <dbReference type="NCBI Taxonomy" id="296719"/>
    <lineage>
        <taxon>Eukaryota</taxon>
        <taxon>Viridiplantae</taxon>
        <taxon>Streptophyta</taxon>
        <taxon>Embryophyta</taxon>
        <taxon>Tracheophyta</taxon>
        <taxon>Spermatophyta</taxon>
        <taxon>Magnoliopsida</taxon>
        <taxon>Liliopsida</taxon>
        <taxon>Poales</taxon>
        <taxon>Bromeliaceae</taxon>
        <taxon>Bromelioideae</taxon>
        <taxon>Ananas</taxon>
    </lineage>
</organism>
<feature type="domain" description="WRKY" evidence="9">
    <location>
        <begin position="152"/>
        <end position="215"/>
    </location>
</feature>
<keyword evidence="3" id="KW-0805">Transcription regulation</keyword>
<keyword evidence="4" id="KW-0238">DNA-binding</keyword>
<dbReference type="EMBL" id="LR862145">
    <property type="protein sequence ID" value="CAD1825655.1"/>
    <property type="molecule type" value="Genomic_DNA"/>
</dbReference>
<evidence type="ECO:0000256" key="7">
    <source>
        <dbReference type="SAM" id="Coils"/>
    </source>
</evidence>
<accession>A0A6V7P481</accession>
<proteinExistence type="inferred from homology"/>
<evidence type="ECO:0000256" key="3">
    <source>
        <dbReference type="ARBA" id="ARBA00023015"/>
    </source>
</evidence>
<dbReference type="PROSITE" id="PS50811">
    <property type="entry name" value="WRKY"/>
    <property type="match status" value="1"/>
</dbReference>
<comment type="similarity">
    <text evidence="2">Belongs to the WRKY group II-a family.</text>
</comment>
<sequence length="292" mass="32601">MESAWFDDPSLSLDLTVGPSRPRSSYEIESDRLRVRGDAATKEEAENLEDRLNKMNEENKRLTKMLDAMYASYTDLHSRFFSLASLSPSPREASPGRKRKIDGLDVIGVDDKPNGRASELIESSPSDDSCKRWREEPKSKVTKVYVRTDPADSSLVVKDGYQWRKYGQKVTRDNPSPRAYFRCSFAPTCPVKKKVQRSAEDKSILVATYEGEHNHGHRSPGEAANGSGKNGAPYPCSGPWPDVARACREMESPDFRRTLVDQMASSLVKDANFTATLATAISGRIFQHSTTD</sequence>
<dbReference type="Pfam" id="PF03106">
    <property type="entry name" value="WRKY"/>
    <property type="match status" value="1"/>
</dbReference>
<evidence type="ECO:0000259" key="9">
    <source>
        <dbReference type="PROSITE" id="PS50811"/>
    </source>
</evidence>
<keyword evidence="6" id="KW-0539">Nucleus</keyword>
<evidence type="ECO:0000256" key="1">
    <source>
        <dbReference type="ARBA" id="ARBA00004123"/>
    </source>
</evidence>
<dbReference type="GO" id="GO:0051707">
    <property type="term" value="P:response to other organism"/>
    <property type="evidence" value="ECO:0007669"/>
    <property type="project" value="UniProtKB-ARBA"/>
</dbReference>
<reference evidence="10" key="1">
    <citation type="submission" date="2020-07" db="EMBL/GenBank/DDBJ databases">
        <authorList>
            <person name="Lin J."/>
        </authorList>
    </citation>
    <scope>NUCLEOTIDE SEQUENCE</scope>
</reference>
<feature type="region of interest" description="Disordered" evidence="8">
    <location>
        <begin position="115"/>
        <end position="134"/>
    </location>
</feature>
<feature type="coiled-coil region" evidence="7">
    <location>
        <begin position="38"/>
        <end position="72"/>
    </location>
</feature>
<dbReference type="PANTHER" id="PTHR31429:SF3">
    <property type="entry name" value="WRKY TRANSCRIPTION FACTOR 40-RELATED"/>
    <property type="match status" value="1"/>
</dbReference>
<dbReference type="Gene3D" id="2.20.25.80">
    <property type="entry name" value="WRKY domain"/>
    <property type="match status" value="1"/>
</dbReference>
<evidence type="ECO:0000256" key="5">
    <source>
        <dbReference type="ARBA" id="ARBA00023163"/>
    </source>
</evidence>
<keyword evidence="7" id="KW-0175">Coiled coil</keyword>
<protein>
    <recommendedName>
        <fullName evidence="9">WRKY domain-containing protein</fullName>
    </recommendedName>
</protein>
<dbReference type="InterPro" id="IPR003657">
    <property type="entry name" value="WRKY_dom"/>
</dbReference>
<dbReference type="FunFam" id="2.20.25.80:FF:000008">
    <property type="entry name" value="WRKY transcription factor 40"/>
    <property type="match status" value="1"/>
</dbReference>
<dbReference type="InterPro" id="IPR044810">
    <property type="entry name" value="WRKY_plant"/>
</dbReference>
<comment type="subcellular location">
    <subcellularLocation>
        <location evidence="1">Nucleus</location>
    </subcellularLocation>
</comment>
<gene>
    <name evidence="10" type="ORF">CB5_LOCUS8866</name>
</gene>
<dbReference type="SMART" id="SM00774">
    <property type="entry name" value="WRKY"/>
    <property type="match status" value="1"/>
</dbReference>
<dbReference type="GO" id="GO:0043565">
    <property type="term" value="F:sequence-specific DNA binding"/>
    <property type="evidence" value="ECO:0007669"/>
    <property type="project" value="InterPro"/>
</dbReference>
<evidence type="ECO:0000256" key="6">
    <source>
        <dbReference type="ARBA" id="ARBA00023242"/>
    </source>
</evidence>
<dbReference type="InterPro" id="IPR036576">
    <property type="entry name" value="WRKY_dom_sf"/>
</dbReference>
<feature type="region of interest" description="Disordered" evidence="8">
    <location>
        <begin position="211"/>
        <end position="233"/>
    </location>
</feature>